<name>A0AC34R952_9BILA</name>
<evidence type="ECO:0000313" key="2">
    <source>
        <dbReference type="WBParaSite" id="JU765_v2.g4586.t1"/>
    </source>
</evidence>
<organism evidence="1 2">
    <name type="scientific">Panagrolaimus sp. JU765</name>
    <dbReference type="NCBI Taxonomy" id="591449"/>
    <lineage>
        <taxon>Eukaryota</taxon>
        <taxon>Metazoa</taxon>
        <taxon>Ecdysozoa</taxon>
        <taxon>Nematoda</taxon>
        <taxon>Chromadorea</taxon>
        <taxon>Rhabditida</taxon>
        <taxon>Tylenchina</taxon>
        <taxon>Panagrolaimomorpha</taxon>
        <taxon>Panagrolaimoidea</taxon>
        <taxon>Panagrolaimidae</taxon>
        <taxon>Panagrolaimus</taxon>
    </lineage>
</organism>
<reference evidence="2" key="1">
    <citation type="submission" date="2022-11" db="UniProtKB">
        <authorList>
            <consortium name="WormBaseParasite"/>
        </authorList>
    </citation>
    <scope>IDENTIFICATION</scope>
</reference>
<accession>A0AC34R952</accession>
<evidence type="ECO:0000313" key="1">
    <source>
        <dbReference type="Proteomes" id="UP000887576"/>
    </source>
</evidence>
<sequence length="156" mass="17791">MQYSPGVLTDLRSALVNNVIFASLAVKHGMHKYLLLHSAALHQMINRFVKLHCQTGEINFNDEMVTEEEVLEGGEEDVEVPKALGDVFESLAGAIYLDCGMDLEIVWRVFFNIMQESIEKCCQNPPQSPIRELFEMKHHKVRFSKVERALEKTAAR</sequence>
<protein>
    <submittedName>
        <fullName evidence="2">RNase III domain-containing protein</fullName>
    </submittedName>
</protein>
<dbReference type="WBParaSite" id="JU765_v2.g4586.t1">
    <property type="protein sequence ID" value="JU765_v2.g4586.t1"/>
    <property type="gene ID" value="JU765_v2.g4586"/>
</dbReference>
<dbReference type="Proteomes" id="UP000887576">
    <property type="component" value="Unplaced"/>
</dbReference>
<proteinExistence type="predicted"/>